<sequence precursor="true">MRRPACLGASVLASALLFTFPAAPATAPWPEFTQAAAPAREFSLPNRSSSLKFFVLGDFGTGSRQQYALGERMATVHRVFPATLVITVGDNIYGGERPQDFTKKFEEPYRELLERGVKFHASLGNHDAREQSHYAPFNMGGRTYHSFDAPRQDVKFIAIESDYPTPKQIAWLKEELASRDDWIIPYFHHPLYSSGRRHGPHLDLRATLEPLFLASNVTVVFAGHEHFYERTKPQRGITHFIVGSGGQLRKGNLDPRSSVTARGFDTDRAFLAVEIDGDELFFNAIDTAGAVVDSGQIARRKR</sequence>
<dbReference type="InterPro" id="IPR051558">
    <property type="entry name" value="Metallophosphoesterase_PAP"/>
</dbReference>
<reference evidence="5 6" key="1">
    <citation type="journal article" date="2016" name="Genome Announc.">
        <title>First Complete Genome Sequence of a Subdivision 6 Acidobacterium Strain.</title>
        <authorList>
            <person name="Huang S."/>
            <person name="Vieira S."/>
            <person name="Bunk B."/>
            <person name="Riedel T."/>
            <person name="Sproer C."/>
            <person name="Overmann J."/>
        </authorList>
    </citation>
    <scope>NUCLEOTIDE SEQUENCE [LARGE SCALE GENOMIC DNA]</scope>
    <source>
        <strain evidence="6">DSM 100886 HEG_-6_39</strain>
    </source>
</reference>
<evidence type="ECO:0000256" key="3">
    <source>
        <dbReference type="SAM" id="SignalP"/>
    </source>
</evidence>
<feature type="chain" id="PRO_5007512053" evidence="3">
    <location>
        <begin position="25"/>
        <end position="302"/>
    </location>
</feature>
<dbReference type="GO" id="GO:0004035">
    <property type="term" value="F:alkaline phosphatase activity"/>
    <property type="evidence" value="ECO:0007669"/>
    <property type="project" value="UniProtKB-EC"/>
</dbReference>
<dbReference type="InterPro" id="IPR004843">
    <property type="entry name" value="Calcineurin-like_PHP"/>
</dbReference>
<dbReference type="RefSeq" id="WP_157899713.1">
    <property type="nucleotide sequence ID" value="NZ_CP015136.1"/>
</dbReference>
<feature type="signal peptide" evidence="3">
    <location>
        <begin position="1"/>
        <end position="24"/>
    </location>
</feature>
<dbReference type="InterPro" id="IPR029052">
    <property type="entry name" value="Metallo-depent_PP-like"/>
</dbReference>
<evidence type="ECO:0000256" key="1">
    <source>
        <dbReference type="ARBA" id="ARBA00022729"/>
    </source>
</evidence>
<reference evidence="6" key="2">
    <citation type="submission" date="2016-04" db="EMBL/GenBank/DDBJ databases">
        <title>First Complete Genome Sequence of a Subdivision 6 Acidobacterium.</title>
        <authorList>
            <person name="Huang S."/>
            <person name="Vieira S."/>
            <person name="Bunk B."/>
            <person name="Riedel T."/>
            <person name="Sproeer C."/>
            <person name="Overmann J."/>
        </authorList>
    </citation>
    <scope>NUCLEOTIDE SEQUENCE [LARGE SCALE GENOMIC DNA]</scope>
    <source>
        <strain evidence="6">DSM 100886 HEG_-6_39</strain>
    </source>
</reference>
<dbReference type="Gene3D" id="3.60.21.10">
    <property type="match status" value="1"/>
</dbReference>
<protein>
    <submittedName>
        <fullName evidence="5">Alkaline phosphatase</fullName>
        <ecNumber evidence="5">3.1.3.1</ecNumber>
    </submittedName>
</protein>
<dbReference type="PANTHER" id="PTHR10161:SF14">
    <property type="entry name" value="TARTRATE-RESISTANT ACID PHOSPHATASE TYPE 5"/>
    <property type="match status" value="1"/>
</dbReference>
<dbReference type="KEGG" id="abac:LuPra_05308"/>
<feature type="domain" description="Calcineurin-like phosphoesterase" evidence="4">
    <location>
        <begin position="52"/>
        <end position="227"/>
    </location>
</feature>
<proteinExistence type="predicted"/>
<dbReference type="PANTHER" id="PTHR10161">
    <property type="entry name" value="TARTRATE-RESISTANT ACID PHOSPHATASE TYPE 5"/>
    <property type="match status" value="1"/>
</dbReference>
<gene>
    <name evidence="5" type="primary">phoA_7</name>
    <name evidence="5" type="ORF">LuPra_05308</name>
</gene>
<keyword evidence="1 3" id="KW-0732">Signal</keyword>
<name>A0A143PUQ0_LUTPR</name>
<dbReference type="AlphaFoldDB" id="A0A143PUQ0"/>
<evidence type="ECO:0000313" key="5">
    <source>
        <dbReference type="EMBL" id="AMY12036.1"/>
    </source>
</evidence>
<dbReference type="OrthoDB" id="9809781at2"/>
<evidence type="ECO:0000313" key="6">
    <source>
        <dbReference type="Proteomes" id="UP000076079"/>
    </source>
</evidence>
<keyword evidence="6" id="KW-1185">Reference proteome</keyword>
<keyword evidence="2 5" id="KW-0378">Hydrolase</keyword>
<organism evidence="5 6">
    <name type="scientific">Luteitalea pratensis</name>
    <dbReference type="NCBI Taxonomy" id="1855912"/>
    <lineage>
        <taxon>Bacteria</taxon>
        <taxon>Pseudomonadati</taxon>
        <taxon>Acidobacteriota</taxon>
        <taxon>Vicinamibacteria</taxon>
        <taxon>Vicinamibacterales</taxon>
        <taxon>Vicinamibacteraceae</taxon>
        <taxon>Luteitalea</taxon>
    </lineage>
</organism>
<evidence type="ECO:0000256" key="2">
    <source>
        <dbReference type="ARBA" id="ARBA00022801"/>
    </source>
</evidence>
<dbReference type="EMBL" id="CP015136">
    <property type="protein sequence ID" value="AMY12036.1"/>
    <property type="molecule type" value="Genomic_DNA"/>
</dbReference>
<accession>A0A143PUQ0</accession>
<dbReference type="Proteomes" id="UP000076079">
    <property type="component" value="Chromosome"/>
</dbReference>
<dbReference type="EC" id="3.1.3.1" evidence="5"/>
<evidence type="ECO:0000259" key="4">
    <source>
        <dbReference type="Pfam" id="PF00149"/>
    </source>
</evidence>
<dbReference type="Pfam" id="PF00149">
    <property type="entry name" value="Metallophos"/>
    <property type="match status" value="1"/>
</dbReference>
<dbReference type="SUPFAM" id="SSF56300">
    <property type="entry name" value="Metallo-dependent phosphatases"/>
    <property type="match status" value="1"/>
</dbReference>
<dbReference type="STRING" id="1855912.LuPra_05308"/>